<proteinExistence type="predicted"/>
<dbReference type="EMBL" id="NPHW01005206">
    <property type="protein sequence ID" value="OXV07004.1"/>
    <property type="molecule type" value="Genomic_DNA"/>
</dbReference>
<dbReference type="Pfam" id="PF24841">
    <property type="entry name" value="DUF7719"/>
    <property type="match status" value="1"/>
</dbReference>
<keyword evidence="2" id="KW-0812">Transmembrane</keyword>
<dbReference type="PANTHER" id="PTHR37846:SF1">
    <property type="entry name" value="DEACETYLASE-LIKE PROTEIN"/>
    <property type="match status" value="1"/>
</dbReference>
<keyword evidence="2" id="KW-0472">Membrane</keyword>
<reference evidence="4 5" key="1">
    <citation type="journal article" date="2015" name="Environ. Microbiol.">
        <title>Metagenome sequence of Elaphomyces granulatus from sporocarp tissue reveals Ascomycota ectomycorrhizal fingerprints of genome expansion and a Proteobacteria-rich microbiome.</title>
        <authorList>
            <person name="Quandt C.A."/>
            <person name="Kohler A."/>
            <person name="Hesse C.N."/>
            <person name="Sharpton T.J."/>
            <person name="Martin F."/>
            <person name="Spatafora J.W."/>
        </authorList>
    </citation>
    <scope>NUCLEOTIDE SEQUENCE [LARGE SCALE GENOMIC DNA]</scope>
    <source>
        <strain evidence="4 5">OSC145934</strain>
    </source>
</reference>
<protein>
    <recommendedName>
        <fullName evidence="3">DUF7719 domain-containing protein</fullName>
    </recommendedName>
</protein>
<dbReference type="Proteomes" id="UP000243515">
    <property type="component" value="Unassembled WGS sequence"/>
</dbReference>
<organism evidence="4 5">
    <name type="scientific">Elaphomyces granulatus</name>
    <dbReference type="NCBI Taxonomy" id="519963"/>
    <lineage>
        <taxon>Eukaryota</taxon>
        <taxon>Fungi</taxon>
        <taxon>Dikarya</taxon>
        <taxon>Ascomycota</taxon>
        <taxon>Pezizomycotina</taxon>
        <taxon>Eurotiomycetes</taxon>
        <taxon>Eurotiomycetidae</taxon>
        <taxon>Eurotiales</taxon>
        <taxon>Elaphomycetaceae</taxon>
        <taxon>Elaphomyces</taxon>
    </lineage>
</organism>
<keyword evidence="2" id="KW-1133">Transmembrane helix</keyword>
<feature type="region of interest" description="Disordered" evidence="1">
    <location>
        <begin position="1"/>
        <end position="65"/>
    </location>
</feature>
<dbReference type="OrthoDB" id="5597489at2759"/>
<evidence type="ECO:0000256" key="2">
    <source>
        <dbReference type="SAM" id="Phobius"/>
    </source>
</evidence>
<evidence type="ECO:0000256" key="1">
    <source>
        <dbReference type="SAM" id="MobiDB-lite"/>
    </source>
</evidence>
<feature type="domain" description="DUF7719" evidence="3">
    <location>
        <begin position="208"/>
        <end position="276"/>
    </location>
</feature>
<dbReference type="InterPro" id="IPR056136">
    <property type="entry name" value="DUF7719"/>
</dbReference>
<name>A0A232LSE9_9EURO</name>
<feature type="compositionally biased region" description="Basic residues" evidence="1">
    <location>
        <begin position="1"/>
        <end position="11"/>
    </location>
</feature>
<feature type="transmembrane region" description="Helical" evidence="2">
    <location>
        <begin position="246"/>
        <end position="272"/>
    </location>
</feature>
<feature type="compositionally biased region" description="Polar residues" evidence="1">
    <location>
        <begin position="15"/>
        <end position="25"/>
    </location>
</feature>
<gene>
    <name evidence="4" type="ORF">Egran_05230</name>
</gene>
<dbReference type="PANTHER" id="PTHR37846">
    <property type="entry name" value="YALI0B21296P"/>
    <property type="match status" value="1"/>
</dbReference>
<feature type="transmembrane region" description="Helical" evidence="2">
    <location>
        <begin position="202"/>
        <end position="226"/>
    </location>
</feature>
<evidence type="ECO:0000259" key="3">
    <source>
        <dbReference type="Pfam" id="PF24841"/>
    </source>
</evidence>
<feature type="transmembrane region" description="Helical" evidence="2">
    <location>
        <begin position="162"/>
        <end position="181"/>
    </location>
</feature>
<evidence type="ECO:0000313" key="5">
    <source>
        <dbReference type="Proteomes" id="UP000243515"/>
    </source>
</evidence>
<keyword evidence="5" id="KW-1185">Reference proteome</keyword>
<sequence length="278" mass="30311">MATPRNRKQRRALATASTTENSFDPSSIPLARPPPADSSRSKQKGKTLIEIAAERQKKPPCQSKNGVSIPAALNLTTEPAETQFLQISASGEVSHFHPEDADSLSAGQPSSHRSEPEVPPLIDTVLLSLPLAAVHFTLAFLAAHQYAQEIRVRQLARESVLVAFPTLTFLIHLAHGHIISFGSRRKSQHETPNPTTRNITKALIPTLRTVFFLPLAVYLGGCLVLVTNESPYYAVMKRAPAIGTLWVWCVLEMSVGAALLGVLGPIGWGVLWKGYRFV</sequence>
<dbReference type="AlphaFoldDB" id="A0A232LSE9"/>
<feature type="region of interest" description="Disordered" evidence="1">
    <location>
        <begin position="96"/>
        <end position="117"/>
    </location>
</feature>
<comment type="caution">
    <text evidence="4">The sequence shown here is derived from an EMBL/GenBank/DDBJ whole genome shotgun (WGS) entry which is preliminary data.</text>
</comment>
<accession>A0A232LSE9</accession>
<evidence type="ECO:0000313" key="4">
    <source>
        <dbReference type="EMBL" id="OXV07004.1"/>
    </source>
</evidence>